<reference evidence="1 2" key="1">
    <citation type="submission" date="2017-12" db="EMBL/GenBank/DDBJ databases">
        <title>Integrating genomic resources of turbot (Scophthalmus maximus) in depth evaluation of genetic and physical mapping variation across individuals.</title>
        <authorList>
            <person name="Martinez P."/>
        </authorList>
    </citation>
    <scope>NUCLEOTIDE SEQUENCE [LARGE SCALE GENOMIC DNA]</scope>
</reference>
<organism evidence="1 2">
    <name type="scientific">Scophthalmus maximus</name>
    <name type="common">Turbot</name>
    <name type="synonym">Psetta maxima</name>
    <dbReference type="NCBI Taxonomy" id="52904"/>
    <lineage>
        <taxon>Eukaryota</taxon>
        <taxon>Metazoa</taxon>
        <taxon>Chordata</taxon>
        <taxon>Craniata</taxon>
        <taxon>Vertebrata</taxon>
        <taxon>Euteleostomi</taxon>
        <taxon>Actinopterygii</taxon>
        <taxon>Neopterygii</taxon>
        <taxon>Teleostei</taxon>
        <taxon>Neoteleostei</taxon>
        <taxon>Acanthomorphata</taxon>
        <taxon>Carangaria</taxon>
        <taxon>Pleuronectiformes</taxon>
        <taxon>Pleuronectoidei</taxon>
        <taxon>Scophthalmidae</taxon>
        <taxon>Scophthalmus</taxon>
    </lineage>
</organism>
<evidence type="ECO:0000313" key="1">
    <source>
        <dbReference type="EMBL" id="AWP11802.1"/>
    </source>
</evidence>
<accession>A0A2U9CA62</accession>
<gene>
    <name evidence="1" type="ORF">SMAX5B_009400</name>
</gene>
<sequence>MQTFRPVGNRTAVDQVIRLFSCCSAPLLSLCGCGATGGGRRRRTSPACVPPLEEARSRSSRLGIGALACQ</sequence>
<keyword evidence="2" id="KW-1185">Reference proteome</keyword>
<dbReference type="PROSITE" id="PS51257">
    <property type="entry name" value="PROKAR_LIPOPROTEIN"/>
    <property type="match status" value="1"/>
</dbReference>
<dbReference type="Proteomes" id="UP000246464">
    <property type="component" value="Chromosome 13"/>
</dbReference>
<dbReference type="AlphaFoldDB" id="A0A2U9CA62"/>
<protein>
    <submittedName>
        <fullName evidence="1">Uncharacterized protein</fullName>
    </submittedName>
</protein>
<proteinExistence type="predicted"/>
<name>A0A2U9CA62_SCOMX</name>
<dbReference type="EMBL" id="CP026255">
    <property type="protein sequence ID" value="AWP11802.1"/>
    <property type="molecule type" value="Genomic_DNA"/>
</dbReference>
<evidence type="ECO:0000313" key="2">
    <source>
        <dbReference type="Proteomes" id="UP000246464"/>
    </source>
</evidence>